<name>A0A379W025_SALET</name>
<accession>A0A379W025</accession>
<evidence type="ECO:0000313" key="2">
    <source>
        <dbReference type="Proteomes" id="UP000255509"/>
    </source>
</evidence>
<sequence>MNMLKRYTHLRAWQLVSKLDARRRQTQKVAAWFVPYPAHITTIDEENGQKAHRIEIGDFDNLHVTATTKEEAVHRAVRFCCVHCIAAQKGERVPSPGALPVNDPDYIMICPLNPGSTRCKHHSKHIQKGELQQLAKHIRSA</sequence>
<protein>
    <submittedName>
        <fullName evidence="1">Shufflon-specific DNA recombinase</fullName>
    </submittedName>
</protein>
<proteinExistence type="predicted"/>
<dbReference type="Proteomes" id="UP000255509">
    <property type="component" value="Unassembled WGS sequence"/>
</dbReference>
<dbReference type="AlphaFoldDB" id="A0A379W025"/>
<dbReference type="EMBL" id="UGXS01000003">
    <property type="protein sequence ID" value="SUH12458.1"/>
    <property type="molecule type" value="Genomic_DNA"/>
</dbReference>
<gene>
    <name evidence="1" type="ORF">NCTC8258_00063</name>
</gene>
<evidence type="ECO:0000313" key="1">
    <source>
        <dbReference type="EMBL" id="SUH12458.1"/>
    </source>
</evidence>
<reference evidence="1 2" key="1">
    <citation type="submission" date="2018-06" db="EMBL/GenBank/DDBJ databases">
        <authorList>
            <consortium name="Pathogen Informatics"/>
            <person name="Doyle S."/>
        </authorList>
    </citation>
    <scope>NUCLEOTIDE SEQUENCE [LARGE SCALE GENOMIC DNA]</scope>
    <source>
        <strain evidence="1 2">NCTC8258</strain>
    </source>
</reference>
<organism evidence="1 2">
    <name type="scientific">Salmonella enterica I</name>
    <dbReference type="NCBI Taxonomy" id="59201"/>
    <lineage>
        <taxon>Bacteria</taxon>
        <taxon>Pseudomonadati</taxon>
        <taxon>Pseudomonadota</taxon>
        <taxon>Gammaproteobacteria</taxon>
        <taxon>Enterobacterales</taxon>
        <taxon>Enterobacteriaceae</taxon>
        <taxon>Salmonella</taxon>
    </lineage>
</organism>